<comment type="cofactor">
    <cofactor evidence="1">
        <name>a divalent metal cation</name>
        <dbReference type="ChEBI" id="CHEBI:60240"/>
    </cofactor>
</comment>
<evidence type="ECO:0000256" key="4">
    <source>
        <dbReference type="ARBA" id="ARBA00022722"/>
    </source>
</evidence>
<keyword evidence="4" id="KW-0540">Nuclease</keyword>
<evidence type="ECO:0000256" key="1">
    <source>
        <dbReference type="ARBA" id="ARBA00001968"/>
    </source>
</evidence>
<dbReference type="InterPro" id="IPR058353">
    <property type="entry name" value="DUF8040"/>
</dbReference>
<keyword evidence="10" id="KW-1185">Reference proteome</keyword>
<dbReference type="SUPFAM" id="SSF55681">
    <property type="entry name" value="Class II aaRS and biotin synthetases"/>
    <property type="match status" value="1"/>
</dbReference>
<evidence type="ECO:0000259" key="9">
    <source>
        <dbReference type="Pfam" id="PF26138"/>
    </source>
</evidence>
<name>A0ABM1QK92_CAMSA</name>
<evidence type="ECO:0000256" key="7">
    <source>
        <dbReference type="ARBA" id="ARBA00023242"/>
    </source>
</evidence>
<dbReference type="InterPro" id="IPR027806">
    <property type="entry name" value="HARBI1_dom"/>
</dbReference>
<dbReference type="InterPro" id="IPR045249">
    <property type="entry name" value="HARBI1-like"/>
</dbReference>
<keyword evidence="7" id="KW-0539">Nucleus</keyword>
<protein>
    <submittedName>
        <fullName evidence="11">Nuclease HARBI1 isoform X1</fullName>
    </submittedName>
</protein>
<dbReference type="RefSeq" id="XP_019087180.1">
    <property type="nucleotide sequence ID" value="XM_019231635.1"/>
</dbReference>
<feature type="domain" description="DDE Tnp4" evidence="8">
    <location>
        <begin position="250"/>
        <end position="402"/>
    </location>
</feature>
<comment type="subcellular location">
    <subcellularLocation>
        <location evidence="2">Nucleus</location>
    </subcellularLocation>
</comment>
<organism evidence="10 11">
    <name type="scientific">Camelina sativa</name>
    <name type="common">False flax</name>
    <name type="synonym">Myagrum sativum</name>
    <dbReference type="NCBI Taxonomy" id="90675"/>
    <lineage>
        <taxon>Eukaryota</taxon>
        <taxon>Viridiplantae</taxon>
        <taxon>Streptophyta</taxon>
        <taxon>Embryophyta</taxon>
        <taxon>Tracheophyta</taxon>
        <taxon>Spermatophyta</taxon>
        <taxon>Magnoliopsida</taxon>
        <taxon>eudicotyledons</taxon>
        <taxon>Gunneridae</taxon>
        <taxon>Pentapetalae</taxon>
        <taxon>rosids</taxon>
        <taxon>malvids</taxon>
        <taxon>Brassicales</taxon>
        <taxon>Brassicaceae</taxon>
        <taxon>Camelineae</taxon>
        <taxon>Camelina</taxon>
    </lineage>
</organism>
<evidence type="ECO:0000256" key="2">
    <source>
        <dbReference type="ARBA" id="ARBA00004123"/>
    </source>
</evidence>
<reference evidence="11" key="2">
    <citation type="submission" date="2025-08" db="UniProtKB">
        <authorList>
            <consortium name="RefSeq"/>
        </authorList>
    </citation>
    <scope>IDENTIFICATION</scope>
    <source>
        <tissue evidence="11">Leaf</tissue>
    </source>
</reference>
<dbReference type="Pfam" id="PF26138">
    <property type="entry name" value="DUF8040"/>
    <property type="match status" value="1"/>
</dbReference>
<evidence type="ECO:0000256" key="6">
    <source>
        <dbReference type="ARBA" id="ARBA00022801"/>
    </source>
</evidence>
<comment type="similarity">
    <text evidence="3">Belongs to the HARBI1 family.</text>
</comment>
<dbReference type="GeneID" id="104723528"/>
<gene>
    <name evidence="11" type="primary">LOC104723528</name>
</gene>
<keyword evidence="6" id="KW-0378">Hydrolase</keyword>
<evidence type="ECO:0000256" key="5">
    <source>
        <dbReference type="ARBA" id="ARBA00022723"/>
    </source>
</evidence>
<evidence type="ECO:0000256" key="3">
    <source>
        <dbReference type="ARBA" id="ARBA00006958"/>
    </source>
</evidence>
<reference evidence="10" key="1">
    <citation type="journal article" date="2014" name="Nat. Commun.">
        <title>The emerging biofuel crop Camelina sativa retains a highly undifferentiated hexaploid genome structure.</title>
        <authorList>
            <person name="Kagale S."/>
            <person name="Koh C."/>
            <person name="Nixon J."/>
            <person name="Bollina V."/>
            <person name="Clarke W.E."/>
            <person name="Tuteja R."/>
            <person name="Spillane C."/>
            <person name="Robinson S.J."/>
            <person name="Links M.G."/>
            <person name="Clarke C."/>
            <person name="Higgins E.E."/>
            <person name="Huebert T."/>
            <person name="Sharpe A.G."/>
            <person name="Parkin I.A."/>
        </authorList>
    </citation>
    <scope>NUCLEOTIDE SEQUENCE [LARGE SCALE GENOMIC DNA]</scope>
    <source>
        <strain evidence="10">cv. DH55</strain>
    </source>
</reference>
<dbReference type="InterPro" id="IPR045864">
    <property type="entry name" value="aa-tRNA-synth_II/BPL/LPL"/>
</dbReference>
<proteinExistence type="inferred from homology"/>
<keyword evidence="5" id="KW-0479">Metal-binding</keyword>
<dbReference type="Pfam" id="PF13359">
    <property type="entry name" value="DDE_Tnp_4"/>
    <property type="match status" value="1"/>
</dbReference>
<feature type="domain" description="DUF8040" evidence="9">
    <location>
        <begin position="115"/>
        <end position="195"/>
    </location>
</feature>
<dbReference type="PANTHER" id="PTHR22930">
    <property type="match status" value="1"/>
</dbReference>
<evidence type="ECO:0000259" key="8">
    <source>
        <dbReference type="Pfam" id="PF13359"/>
    </source>
</evidence>
<dbReference type="PANTHER" id="PTHR22930:SF281">
    <property type="entry name" value="NUCLEASE"/>
    <property type="match status" value="1"/>
</dbReference>
<evidence type="ECO:0000313" key="11">
    <source>
        <dbReference type="RefSeq" id="XP_019087180.1"/>
    </source>
</evidence>
<sequence>MVSSKTSWMNSKKNYKRWKVLMHKTGITVDPDTSMIYASESWWVDQEFAFRICQLRSQDPNNLSYEERVELWNLENEQFEELVIQPALAYYDRYFQRAPAQTDGGLGWRNIWHRLQHDVAACLQLLRMSLPCFTTLCNMLQTNYGLQPTLNISIEESVAMFLQICGHNEVQKDVGLRFGRNQETVQRKFREVLTATELLACDYIRTPTRQELYRIPERLQVDRRYWPYFSGFVGAMDETHVCVKVKPGLQGMYWNRHDNASLNIMAICDLNMLFTYIWNGTPGSCHDTDVLQMAQQSETEFPLPPSDKYYLVDSGYPNKQGFLAPYRSSRNRVMRYHMSQFHSGPPPRNKHELFNQCHASLCSVIERTFGVWKKKWRILSDFPRYNVQIQKRVVMATVGLHNFIRISNFSNADFADVMTETNNNQNLSMILVTWMQQR</sequence>
<dbReference type="Proteomes" id="UP000694864">
    <property type="component" value="Chromosome 11"/>
</dbReference>
<accession>A0ABM1QK92</accession>
<evidence type="ECO:0000313" key="10">
    <source>
        <dbReference type="Proteomes" id="UP000694864"/>
    </source>
</evidence>